<dbReference type="HOGENOM" id="CLU_2377314_0_0_1"/>
<name>A0DFS9_PARTE</name>
<protein>
    <recommendedName>
        <fullName evidence="3">Transmembrane protein</fullName>
    </recommendedName>
</protein>
<accession>A0DFS9</accession>
<evidence type="ECO:0000313" key="2">
    <source>
        <dbReference type="Proteomes" id="UP000000600"/>
    </source>
</evidence>
<dbReference type="RefSeq" id="XP_001449293.1">
    <property type="nucleotide sequence ID" value="XM_001449256.1"/>
</dbReference>
<dbReference type="AlphaFoldDB" id="A0DFS9"/>
<reference evidence="1 2" key="1">
    <citation type="journal article" date="2006" name="Nature">
        <title>Global trends of whole-genome duplications revealed by the ciliate Paramecium tetraurelia.</title>
        <authorList>
            <consortium name="Genoscope"/>
            <person name="Aury J.-M."/>
            <person name="Jaillon O."/>
            <person name="Duret L."/>
            <person name="Noel B."/>
            <person name="Jubin C."/>
            <person name="Porcel B.M."/>
            <person name="Segurens B."/>
            <person name="Daubin V."/>
            <person name="Anthouard V."/>
            <person name="Aiach N."/>
            <person name="Arnaiz O."/>
            <person name="Billaut A."/>
            <person name="Beisson J."/>
            <person name="Blanc I."/>
            <person name="Bouhouche K."/>
            <person name="Camara F."/>
            <person name="Duharcourt S."/>
            <person name="Guigo R."/>
            <person name="Gogendeau D."/>
            <person name="Katinka M."/>
            <person name="Keller A.-M."/>
            <person name="Kissmehl R."/>
            <person name="Klotz C."/>
            <person name="Koll F."/>
            <person name="Le Moue A."/>
            <person name="Lepere C."/>
            <person name="Malinsky S."/>
            <person name="Nowacki M."/>
            <person name="Nowak J.K."/>
            <person name="Plattner H."/>
            <person name="Poulain J."/>
            <person name="Ruiz F."/>
            <person name="Serrano V."/>
            <person name="Zagulski M."/>
            <person name="Dessen P."/>
            <person name="Betermier M."/>
            <person name="Weissenbach J."/>
            <person name="Scarpelli C."/>
            <person name="Schachter V."/>
            <person name="Sperling L."/>
            <person name="Meyer E."/>
            <person name="Cohen J."/>
            <person name="Wincker P."/>
        </authorList>
    </citation>
    <scope>NUCLEOTIDE SEQUENCE [LARGE SCALE GENOMIC DNA]</scope>
    <source>
        <strain evidence="1 2">Stock d4-2</strain>
    </source>
</reference>
<keyword evidence="2" id="KW-1185">Reference proteome</keyword>
<dbReference type="Proteomes" id="UP000000600">
    <property type="component" value="Unassembled WGS sequence"/>
</dbReference>
<dbReference type="EMBL" id="CT868418">
    <property type="protein sequence ID" value="CAK81896.1"/>
    <property type="molecule type" value="Genomic_DNA"/>
</dbReference>
<sequence length="95" mass="11481">MSGQFQQLKSVMKIDISNREQRICLQFYLVFKVALQVYLLNQTINLLKNGIFSYQYKVHFLEYFNLSYRQLNNNYFQTIIAALEQNIWMTIRQSI</sequence>
<proteinExistence type="predicted"/>
<dbReference type="InParanoid" id="A0DFS9"/>
<gene>
    <name evidence="1" type="ORF">GSPATT00016709001</name>
</gene>
<evidence type="ECO:0000313" key="1">
    <source>
        <dbReference type="EMBL" id="CAK81896.1"/>
    </source>
</evidence>
<dbReference type="KEGG" id="ptm:GSPATT00016709001"/>
<evidence type="ECO:0008006" key="3">
    <source>
        <dbReference type="Google" id="ProtNLM"/>
    </source>
</evidence>
<dbReference type="GeneID" id="5035078"/>
<organism evidence="1 2">
    <name type="scientific">Paramecium tetraurelia</name>
    <dbReference type="NCBI Taxonomy" id="5888"/>
    <lineage>
        <taxon>Eukaryota</taxon>
        <taxon>Sar</taxon>
        <taxon>Alveolata</taxon>
        <taxon>Ciliophora</taxon>
        <taxon>Intramacronucleata</taxon>
        <taxon>Oligohymenophorea</taxon>
        <taxon>Peniculida</taxon>
        <taxon>Parameciidae</taxon>
        <taxon>Paramecium</taxon>
    </lineage>
</organism>